<gene>
    <name evidence="1" type="ORF">OWV82_021069</name>
</gene>
<name>A0ACC1X8R2_MELAZ</name>
<organism evidence="1 2">
    <name type="scientific">Melia azedarach</name>
    <name type="common">Chinaberry tree</name>
    <dbReference type="NCBI Taxonomy" id="155640"/>
    <lineage>
        <taxon>Eukaryota</taxon>
        <taxon>Viridiplantae</taxon>
        <taxon>Streptophyta</taxon>
        <taxon>Embryophyta</taxon>
        <taxon>Tracheophyta</taxon>
        <taxon>Spermatophyta</taxon>
        <taxon>Magnoliopsida</taxon>
        <taxon>eudicotyledons</taxon>
        <taxon>Gunneridae</taxon>
        <taxon>Pentapetalae</taxon>
        <taxon>rosids</taxon>
        <taxon>malvids</taxon>
        <taxon>Sapindales</taxon>
        <taxon>Meliaceae</taxon>
        <taxon>Melia</taxon>
    </lineage>
</organism>
<keyword evidence="2" id="KW-1185">Reference proteome</keyword>
<dbReference type="EMBL" id="CM051404">
    <property type="protein sequence ID" value="KAJ4707564.1"/>
    <property type="molecule type" value="Genomic_DNA"/>
</dbReference>
<dbReference type="Proteomes" id="UP001164539">
    <property type="component" value="Chromosome 11"/>
</dbReference>
<evidence type="ECO:0000313" key="2">
    <source>
        <dbReference type="Proteomes" id="UP001164539"/>
    </source>
</evidence>
<protein>
    <submittedName>
        <fullName evidence="1">Uncharacterized protein</fullName>
    </submittedName>
</protein>
<sequence>MKNERVDAKNEKEVHRIHDDGESSHNEFEISDDEHRRSRGKFPGRDPLTPKPVPDAGAAGFFIPNFDISGSDGIVNRFGLGFVASGSRKKESEAKRNAEDRRMIIERSYLTKNLLPESTQRYESKEPSFIPRIIFREERIWKLDEEIGRRKQREIGVRIPSFKHEAAALGKNKTKFLMPLEARRRSENMGVGYNIFREIMEEKKSLVHQHTMCMQKESFGSMPNLEFQNITEGMLKEMQLKRTSLSLQEEDVEERALSSITVKVRKRRRMLKFEEDIPDKQREMGVTIRSVKHTKELRMYEGAGIRENKPKFLIRTRPYNTRLVFNVFKETAEEKKSLGQQHPTGKQEVSLKLMYMEAKLKIEEMKEDKALSLQKEVEKLEKQVVQLGFGEDDNNCRMPQKKAVERAQQAASAPDSSTQMDGVYVTSEMALKGLQVNLQELQINPANQNLDNNSFTRRY</sequence>
<reference evidence="1 2" key="1">
    <citation type="journal article" date="2023" name="Science">
        <title>Complex scaffold remodeling in plant triterpene biosynthesis.</title>
        <authorList>
            <person name="De La Pena R."/>
            <person name="Hodgson H."/>
            <person name="Liu J.C."/>
            <person name="Stephenson M.J."/>
            <person name="Martin A.C."/>
            <person name="Owen C."/>
            <person name="Harkess A."/>
            <person name="Leebens-Mack J."/>
            <person name="Jimenez L.E."/>
            <person name="Osbourn A."/>
            <person name="Sattely E.S."/>
        </authorList>
    </citation>
    <scope>NUCLEOTIDE SEQUENCE [LARGE SCALE GENOMIC DNA]</scope>
    <source>
        <strain evidence="2">cv. JPN11</strain>
        <tissue evidence="1">Leaf</tissue>
    </source>
</reference>
<evidence type="ECO:0000313" key="1">
    <source>
        <dbReference type="EMBL" id="KAJ4707564.1"/>
    </source>
</evidence>
<accession>A0ACC1X8R2</accession>
<comment type="caution">
    <text evidence="1">The sequence shown here is derived from an EMBL/GenBank/DDBJ whole genome shotgun (WGS) entry which is preliminary data.</text>
</comment>
<proteinExistence type="predicted"/>